<feature type="cross-link" description="5-imidazolinone (Ala-Gly)" evidence="6">
    <location>
        <begin position="140"/>
        <end position="142"/>
    </location>
</feature>
<comment type="pathway">
    <text evidence="1 6 8">Amino-acid degradation; L-histidine degradation into L-glutamate; N-formimidoyl-L-glutamate from L-histidine: step 1/3.</text>
</comment>
<dbReference type="InterPro" id="IPR022313">
    <property type="entry name" value="Phe/His_NH3-lyase_AS"/>
</dbReference>
<evidence type="ECO:0000256" key="1">
    <source>
        <dbReference type="ARBA" id="ARBA00005113"/>
    </source>
</evidence>
<dbReference type="EMBL" id="DTPE01000092">
    <property type="protein sequence ID" value="HGE74913.1"/>
    <property type="molecule type" value="Genomic_DNA"/>
</dbReference>
<comment type="PTM">
    <text evidence="6">Contains an active site 4-methylidene-imidazol-5-one (MIO), which is formed autocatalytically by cyclization and dehydration of residues Ala-Ser-Gly.</text>
</comment>
<feature type="modified residue" description="2,3-didehydroalanine (Ser)" evidence="6">
    <location>
        <position position="141"/>
    </location>
</feature>
<organism evidence="10">
    <name type="scientific">Mesoaciditoga lauensis</name>
    <dbReference type="NCBI Taxonomy" id="1495039"/>
    <lineage>
        <taxon>Bacteria</taxon>
        <taxon>Thermotogati</taxon>
        <taxon>Thermotogota</taxon>
        <taxon>Thermotogae</taxon>
        <taxon>Mesoaciditogales</taxon>
        <taxon>Mesoaciditogaceae</taxon>
        <taxon>Mesoaciditoga</taxon>
    </lineage>
</organism>
<keyword evidence="4 6" id="KW-0456">Lyase</keyword>
<proteinExistence type="inferred from homology"/>
<evidence type="ECO:0000256" key="8">
    <source>
        <dbReference type="RuleBase" id="RU004479"/>
    </source>
</evidence>
<evidence type="ECO:0000256" key="7">
    <source>
        <dbReference type="RuleBase" id="RU003954"/>
    </source>
</evidence>
<dbReference type="PROSITE" id="PS00488">
    <property type="entry name" value="PAL_HISTIDASE"/>
    <property type="match status" value="1"/>
</dbReference>
<comment type="catalytic activity">
    <reaction evidence="5 6 8">
        <text>L-histidine = trans-urocanate + NH4(+)</text>
        <dbReference type="Rhea" id="RHEA:21232"/>
        <dbReference type="ChEBI" id="CHEBI:17771"/>
        <dbReference type="ChEBI" id="CHEBI:28938"/>
        <dbReference type="ChEBI" id="CHEBI:57595"/>
        <dbReference type="EC" id="4.3.1.3"/>
    </reaction>
</comment>
<evidence type="ECO:0000256" key="9">
    <source>
        <dbReference type="RuleBase" id="RU004480"/>
    </source>
</evidence>
<evidence type="ECO:0000256" key="3">
    <source>
        <dbReference type="ARBA" id="ARBA00022808"/>
    </source>
</evidence>
<dbReference type="EC" id="4.3.1.3" evidence="2 6"/>
<keyword evidence="6" id="KW-0963">Cytoplasm</keyword>
<dbReference type="InterPro" id="IPR008948">
    <property type="entry name" value="L-Aspartase-like"/>
</dbReference>
<evidence type="ECO:0000256" key="4">
    <source>
        <dbReference type="ARBA" id="ARBA00023239"/>
    </source>
</evidence>
<dbReference type="GO" id="GO:0019556">
    <property type="term" value="P:L-histidine catabolic process to glutamate and formamide"/>
    <property type="evidence" value="ECO:0007669"/>
    <property type="project" value="UniProtKB-UniPathway"/>
</dbReference>
<dbReference type="CDD" id="cd00332">
    <property type="entry name" value="PAL-HAL"/>
    <property type="match status" value="1"/>
</dbReference>
<dbReference type="Gene3D" id="1.20.200.10">
    <property type="entry name" value="Fumarase/aspartase (Central domain)"/>
    <property type="match status" value="1"/>
</dbReference>
<dbReference type="AlphaFoldDB" id="A0A7V3VSD9"/>
<evidence type="ECO:0000313" key="10">
    <source>
        <dbReference type="EMBL" id="HGE74913.1"/>
    </source>
</evidence>
<dbReference type="NCBIfam" id="TIGR01225">
    <property type="entry name" value="hutH"/>
    <property type="match status" value="1"/>
</dbReference>
<evidence type="ECO:0000256" key="2">
    <source>
        <dbReference type="ARBA" id="ARBA00012994"/>
    </source>
</evidence>
<dbReference type="SUPFAM" id="SSF48557">
    <property type="entry name" value="L-aspartase-like"/>
    <property type="match status" value="1"/>
</dbReference>
<accession>A0A7V3VSD9</accession>
<evidence type="ECO:0000256" key="5">
    <source>
        <dbReference type="ARBA" id="ARBA00049269"/>
    </source>
</evidence>
<dbReference type="InterPro" id="IPR001106">
    <property type="entry name" value="Aromatic_Lyase"/>
</dbReference>
<keyword evidence="3 6" id="KW-0369">Histidine metabolism</keyword>
<sequence>MYTIENELTIEALAKVAKDHERVELSQNAIERIGRSRKLIEGFLSSNRTMYGINTGFGAMSTVKISSEEVDELQSNLVRSHATGVGPLFDEESVRAMMLLRAVSLSKGFSGVRVDVVNKILEFLNKDITPVVPSQGSVGASGDLAPLAHIALAMMGEGDVFYKGKRVEAGYALQKEGMEPITYRAKEGLALTNGTQAMTAVLGLALHDAKILFENALIISAISVDALKGSTTQFDPRIHELRPYVGQRYVAKKMLEYMEGSEIRKSHLNCSKVQDAYSLRAIPQVLGAVKDTLDYVEHVLSVEINSVTDNPLIFEDGAISGGNFHGEPVAFAADFFGIAMSELADISERRIDRLVNPLVSGLPPFLASGKAGLNSGMMIWQYTAASLVSENKVLSHPSSVDSIPTSAYQEDHVSMGTTGAVKARKILDNVSNVIAIEGMLGSMAVRVHEPLKTGKKLEPVVDLINSKIKKTEGDRYMGKDFEEVLKIVKDKKLKGKADES</sequence>
<dbReference type="Gene3D" id="1.10.275.10">
    <property type="entry name" value="Fumarase/aspartase (N-terminal domain)"/>
    <property type="match status" value="1"/>
</dbReference>
<dbReference type="GO" id="GO:0005737">
    <property type="term" value="C:cytoplasm"/>
    <property type="evidence" value="ECO:0007669"/>
    <property type="project" value="UniProtKB-SubCell"/>
</dbReference>
<protein>
    <recommendedName>
        <fullName evidence="2 6">Histidine ammonia-lyase</fullName>
        <shortName evidence="6">Histidase</shortName>
        <ecNumber evidence="2 6">4.3.1.3</ecNumber>
    </recommendedName>
</protein>
<dbReference type="Pfam" id="PF00221">
    <property type="entry name" value="Lyase_aromatic"/>
    <property type="match status" value="1"/>
</dbReference>
<dbReference type="UniPathway" id="UPA00379">
    <property type="reaction ID" value="UER00549"/>
</dbReference>
<dbReference type="FunFam" id="1.10.275.10:FF:000005">
    <property type="entry name" value="Histidine ammonia-lyase"/>
    <property type="match status" value="1"/>
</dbReference>
<comment type="similarity">
    <text evidence="6 7">Belongs to the PAL/histidase family.</text>
</comment>
<dbReference type="NCBIfam" id="NF006871">
    <property type="entry name" value="PRK09367.1"/>
    <property type="match status" value="1"/>
</dbReference>
<dbReference type="PANTHER" id="PTHR10362">
    <property type="entry name" value="HISTIDINE AMMONIA-LYASE"/>
    <property type="match status" value="1"/>
</dbReference>
<dbReference type="HAMAP" id="MF_00229">
    <property type="entry name" value="His_ammonia_lyase"/>
    <property type="match status" value="1"/>
</dbReference>
<evidence type="ECO:0000256" key="6">
    <source>
        <dbReference type="HAMAP-Rule" id="MF_00229"/>
    </source>
</evidence>
<comment type="subcellular location">
    <subcellularLocation>
        <location evidence="6 9">Cytoplasm</location>
    </subcellularLocation>
</comment>
<dbReference type="InterPro" id="IPR024083">
    <property type="entry name" value="Fumarase/histidase_N"/>
</dbReference>
<comment type="caution">
    <text evidence="10">The sequence shown here is derived from an EMBL/GenBank/DDBJ whole genome shotgun (WGS) entry which is preliminary data.</text>
</comment>
<name>A0A7V3VSD9_9BACT</name>
<dbReference type="GO" id="GO:0019557">
    <property type="term" value="P:L-histidine catabolic process to glutamate and formate"/>
    <property type="evidence" value="ECO:0007669"/>
    <property type="project" value="UniProtKB-UniPathway"/>
</dbReference>
<dbReference type="GO" id="GO:0004397">
    <property type="term" value="F:histidine ammonia-lyase activity"/>
    <property type="evidence" value="ECO:0007669"/>
    <property type="project" value="UniProtKB-UniRule"/>
</dbReference>
<reference evidence="10" key="1">
    <citation type="journal article" date="2020" name="mSystems">
        <title>Genome- and Community-Level Interaction Insights into Carbon Utilization and Element Cycling Functions of Hydrothermarchaeota in Hydrothermal Sediment.</title>
        <authorList>
            <person name="Zhou Z."/>
            <person name="Liu Y."/>
            <person name="Xu W."/>
            <person name="Pan J."/>
            <person name="Luo Z.H."/>
            <person name="Li M."/>
        </authorList>
    </citation>
    <scope>NUCLEOTIDE SEQUENCE [LARGE SCALE GENOMIC DNA]</scope>
    <source>
        <strain evidence="10">SpSt-966</strain>
    </source>
</reference>
<dbReference type="FunFam" id="1.20.200.10:FF:000003">
    <property type="entry name" value="Histidine ammonia-lyase"/>
    <property type="match status" value="1"/>
</dbReference>
<gene>
    <name evidence="6 10" type="primary">hutH</name>
    <name evidence="10" type="ORF">ENX73_02165</name>
</gene>
<dbReference type="InterPro" id="IPR005921">
    <property type="entry name" value="HutH"/>
</dbReference>